<dbReference type="RefSeq" id="WP_208098425.1">
    <property type="nucleotide sequence ID" value="NZ_JAGDYM010000014.1"/>
</dbReference>
<dbReference type="GO" id="GO:0045892">
    <property type="term" value="P:negative regulation of DNA-templated transcription"/>
    <property type="evidence" value="ECO:0007669"/>
    <property type="project" value="UniProtKB-ARBA"/>
</dbReference>
<dbReference type="InterPro" id="IPR050109">
    <property type="entry name" value="HTH-type_TetR-like_transc_reg"/>
</dbReference>
<dbReference type="SUPFAM" id="SSF46689">
    <property type="entry name" value="Homeodomain-like"/>
    <property type="match status" value="1"/>
</dbReference>
<evidence type="ECO:0000313" key="7">
    <source>
        <dbReference type="Proteomes" id="UP000664382"/>
    </source>
</evidence>
<evidence type="ECO:0000313" key="6">
    <source>
        <dbReference type="EMBL" id="MBO1902658.1"/>
    </source>
</evidence>
<evidence type="ECO:0000256" key="2">
    <source>
        <dbReference type="ARBA" id="ARBA00023125"/>
    </source>
</evidence>
<proteinExistence type="predicted"/>
<dbReference type="FunFam" id="1.10.10.60:FF:000141">
    <property type="entry name" value="TetR family transcriptional regulator"/>
    <property type="match status" value="1"/>
</dbReference>
<dbReference type="Proteomes" id="UP000664382">
    <property type="component" value="Unassembled WGS sequence"/>
</dbReference>
<dbReference type="Pfam" id="PF00440">
    <property type="entry name" value="TetR_N"/>
    <property type="match status" value="1"/>
</dbReference>
<gene>
    <name evidence="6" type="ORF">J4H92_11950</name>
</gene>
<dbReference type="InterPro" id="IPR001647">
    <property type="entry name" value="HTH_TetR"/>
</dbReference>
<evidence type="ECO:0000256" key="4">
    <source>
        <dbReference type="PROSITE-ProRule" id="PRU00335"/>
    </source>
</evidence>
<dbReference type="GO" id="GO:0003700">
    <property type="term" value="F:DNA-binding transcription factor activity"/>
    <property type="evidence" value="ECO:0007669"/>
    <property type="project" value="TreeGrafter"/>
</dbReference>
<keyword evidence="3" id="KW-0804">Transcription</keyword>
<dbReference type="AlphaFoldDB" id="A0A939MKH9"/>
<dbReference type="PRINTS" id="PR00455">
    <property type="entry name" value="HTHTETR"/>
</dbReference>
<dbReference type="EMBL" id="JAGDYM010000014">
    <property type="protein sequence ID" value="MBO1902658.1"/>
    <property type="molecule type" value="Genomic_DNA"/>
</dbReference>
<name>A0A939MKH9_9MICO</name>
<keyword evidence="7" id="KW-1185">Reference proteome</keyword>
<comment type="caution">
    <text evidence="6">The sequence shown here is derived from an EMBL/GenBank/DDBJ whole genome shotgun (WGS) entry which is preliminary data.</text>
</comment>
<dbReference type="InterPro" id="IPR009057">
    <property type="entry name" value="Homeodomain-like_sf"/>
</dbReference>
<dbReference type="PROSITE" id="PS50977">
    <property type="entry name" value="HTH_TETR_2"/>
    <property type="match status" value="1"/>
</dbReference>
<feature type="domain" description="HTH tetR-type" evidence="5">
    <location>
        <begin position="12"/>
        <end position="72"/>
    </location>
</feature>
<keyword evidence="2 4" id="KW-0238">DNA-binding</keyword>
<accession>A0A939MKH9</accession>
<dbReference type="GO" id="GO:0000976">
    <property type="term" value="F:transcription cis-regulatory region binding"/>
    <property type="evidence" value="ECO:0007669"/>
    <property type="project" value="TreeGrafter"/>
</dbReference>
<sequence>MTESVAPSARRQATRDRLLEAATEVFVEEGLQGASVEAICSRAGFTRGAFYSNFDSKEELFLVLLEREFARQSAELQDTTDELAPILRGQSCAIGPEQAAEYIAQILAPKGDTTAWYVLETEFCLLAMRDREMSAGYAEFLSRSHAAIVGPVESALAAAGRRFTLPAEHALAILGGEYERAIKITALSGAAAPGGVDELARRISEVLFAITEPI</sequence>
<dbReference type="PANTHER" id="PTHR30055">
    <property type="entry name" value="HTH-TYPE TRANSCRIPTIONAL REGULATOR RUTR"/>
    <property type="match status" value="1"/>
</dbReference>
<organism evidence="6 7">
    <name type="scientific">Leucobacter weissii</name>
    <dbReference type="NCBI Taxonomy" id="1983706"/>
    <lineage>
        <taxon>Bacteria</taxon>
        <taxon>Bacillati</taxon>
        <taxon>Actinomycetota</taxon>
        <taxon>Actinomycetes</taxon>
        <taxon>Micrococcales</taxon>
        <taxon>Microbacteriaceae</taxon>
        <taxon>Leucobacter</taxon>
    </lineage>
</organism>
<evidence type="ECO:0000256" key="3">
    <source>
        <dbReference type="ARBA" id="ARBA00023163"/>
    </source>
</evidence>
<reference evidence="6" key="1">
    <citation type="submission" date="2021-03" db="EMBL/GenBank/DDBJ databases">
        <title>Leucobacter chromiisoli sp. nov., isolated from chromium-containing soil of chemical plant.</title>
        <authorList>
            <person name="Xu Z."/>
        </authorList>
    </citation>
    <scope>NUCLEOTIDE SEQUENCE</scope>
    <source>
        <strain evidence="6">S27</strain>
    </source>
</reference>
<evidence type="ECO:0000256" key="1">
    <source>
        <dbReference type="ARBA" id="ARBA00023015"/>
    </source>
</evidence>
<keyword evidence="1" id="KW-0805">Transcription regulation</keyword>
<dbReference type="PANTHER" id="PTHR30055:SF241">
    <property type="entry name" value="TRANSCRIPTIONAL REGULATORY PROTEIN"/>
    <property type="match status" value="1"/>
</dbReference>
<protein>
    <submittedName>
        <fullName evidence="6">TetR/AcrR family transcriptional regulator</fullName>
    </submittedName>
</protein>
<evidence type="ECO:0000259" key="5">
    <source>
        <dbReference type="PROSITE" id="PS50977"/>
    </source>
</evidence>
<feature type="DNA-binding region" description="H-T-H motif" evidence="4">
    <location>
        <begin position="35"/>
        <end position="54"/>
    </location>
</feature>
<dbReference type="Gene3D" id="1.10.357.10">
    <property type="entry name" value="Tetracycline Repressor, domain 2"/>
    <property type="match status" value="1"/>
</dbReference>